<evidence type="ECO:0000313" key="3">
    <source>
        <dbReference type="Proteomes" id="UP001430953"/>
    </source>
</evidence>
<evidence type="ECO:0000256" key="1">
    <source>
        <dbReference type="SAM" id="MobiDB-lite"/>
    </source>
</evidence>
<accession>A0AAW2EMY9</accession>
<dbReference type="EMBL" id="JADYXP020000021">
    <property type="protein sequence ID" value="KAL0103774.1"/>
    <property type="molecule type" value="Genomic_DNA"/>
</dbReference>
<feature type="compositionally biased region" description="Basic residues" evidence="1">
    <location>
        <begin position="1"/>
        <end position="11"/>
    </location>
</feature>
<comment type="caution">
    <text evidence="2">The sequence shown here is derived from an EMBL/GenBank/DDBJ whole genome shotgun (WGS) entry which is preliminary data.</text>
</comment>
<keyword evidence="3" id="KW-1185">Reference proteome</keyword>
<organism evidence="2 3">
    <name type="scientific">Cardiocondyla obscurior</name>
    <dbReference type="NCBI Taxonomy" id="286306"/>
    <lineage>
        <taxon>Eukaryota</taxon>
        <taxon>Metazoa</taxon>
        <taxon>Ecdysozoa</taxon>
        <taxon>Arthropoda</taxon>
        <taxon>Hexapoda</taxon>
        <taxon>Insecta</taxon>
        <taxon>Pterygota</taxon>
        <taxon>Neoptera</taxon>
        <taxon>Endopterygota</taxon>
        <taxon>Hymenoptera</taxon>
        <taxon>Apocrita</taxon>
        <taxon>Aculeata</taxon>
        <taxon>Formicoidea</taxon>
        <taxon>Formicidae</taxon>
        <taxon>Myrmicinae</taxon>
        <taxon>Cardiocondyla</taxon>
    </lineage>
</organism>
<feature type="compositionally biased region" description="Polar residues" evidence="1">
    <location>
        <begin position="60"/>
        <end position="71"/>
    </location>
</feature>
<name>A0AAW2EMY9_9HYME</name>
<dbReference type="Proteomes" id="UP001430953">
    <property type="component" value="Unassembled WGS sequence"/>
</dbReference>
<reference evidence="2 3" key="1">
    <citation type="submission" date="2023-03" db="EMBL/GenBank/DDBJ databases">
        <title>High recombination rates correlate with genetic variation in Cardiocondyla obscurior ants.</title>
        <authorList>
            <person name="Errbii M."/>
        </authorList>
    </citation>
    <scope>NUCLEOTIDE SEQUENCE [LARGE SCALE GENOMIC DNA]</scope>
    <source>
        <strain evidence="2">Alpha-2009</strain>
        <tissue evidence="2">Whole body</tissue>
    </source>
</reference>
<protein>
    <submittedName>
        <fullName evidence="2">Uncharacterized protein</fullName>
    </submittedName>
</protein>
<feature type="region of interest" description="Disordered" evidence="1">
    <location>
        <begin position="1"/>
        <end position="71"/>
    </location>
</feature>
<sequence length="71" mass="8079">MRIRGKGRYGCRMRPSSEFSEGVENRPTTDADSRDVIEYSHQPEEERCTNNGPTKIGTMPNYNLGRTKQDG</sequence>
<evidence type="ECO:0000313" key="2">
    <source>
        <dbReference type="EMBL" id="KAL0103774.1"/>
    </source>
</evidence>
<dbReference type="AlphaFoldDB" id="A0AAW2EMY9"/>
<gene>
    <name evidence="2" type="ORF">PUN28_017811</name>
</gene>
<feature type="compositionally biased region" description="Basic and acidic residues" evidence="1">
    <location>
        <begin position="23"/>
        <end position="48"/>
    </location>
</feature>
<proteinExistence type="predicted"/>